<sequence>MQSNRKNSNLVSSSARYQPLSQAPLGNETSNPAPYLGPGTSSGKPRFFTRVLHPGETNVQDIKQIRYLPVRLPPKNKAKTYDHGVNIKETVSTG</sequence>
<evidence type="ECO:0000313" key="2">
    <source>
        <dbReference type="EMBL" id="GFH61505.1"/>
    </source>
</evidence>
<organism evidence="2 3">
    <name type="scientific">Chaetoceros tenuissimus</name>
    <dbReference type="NCBI Taxonomy" id="426638"/>
    <lineage>
        <taxon>Eukaryota</taxon>
        <taxon>Sar</taxon>
        <taxon>Stramenopiles</taxon>
        <taxon>Ochrophyta</taxon>
        <taxon>Bacillariophyta</taxon>
        <taxon>Coscinodiscophyceae</taxon>
        <taxon>Chaetocerotophycidae</taxon>
        <taxon>Chaetocerotales</taxon>
        <taxon>Chaetocerotaceae</taxon>
        <taxon>Chaetoceros</taxon>
    </lineage>
</organism>
<proteinExistence type="predicted"/>
<comment type="caution">
    <text evidence="2">The sequence shown here is derived from an EMBL/GenBank/DDBJ whole genome shotgun (WGS) entry which is preliminary data.</text>
</comment>
<dbReference type="Proteomes" id="UP001054902">
    <property type="component" value="Unassembled WGS sequence"/>
</dbReference>
<feature type="compositionally biased region" description="Polar residues" evidence="1">
    <location>
        <begin position="1"/>
        <end position="21"/>
    </location>
</feature>
<keyword evidence="3" id="KW-1185">Reference proteome</keyword>
<dbReference type="AlphaFoldDB" id="A0AAD3HF98"/>
<evidence type="ECO:0000313" key="3">
    <source>
        <dbReference type="Proteomes" id="UP001054902"/>
    </source>
</evidence>
<dbReference type="EMBL" id="BLLK01000074">
    <property type="protein sequence ID" value="GFH61505.1"/>
    <property type="molecule type" value="Genomic_DNA"/>
</dbReference>
<evidence type="ECO:0000256" key="1">
    <source>
        <dbReference type="SAM" id="MobiDB-lite"/>
    </source>
</evidence>
<reference evidence="2 3" key="1">
    <citation type="journal article" date="2021" name="Sci. Rep.">
        <title>The genome of the diatom Chaetoceros tenuissimus carries an ancient integrated fragment of an extant virus.</title>
        <authorList>
            <person name="Hongo Y."/>
            <person name="Kimura K."/>
            <person name="Takaki Y."/>
            <person name="Yoshida Y."/>
            <person name="Baba S."/>
            <person name="Kobayashi G."/>
            <person name="Nagasaki K."/>
            <person name="Hano T."/>
            <person name="Tomaru Y."/>
        </authorList>
    </citation>
    <scope>NUCLEOTIDE SEQUENCE [LARGE SCALE GENOMIC DNA]</scope>
    <source>
        <strain evidence="2 3">NIES-3715</strain>
    </source>
</reference>
<feature type="region of interest" description="Disordered" evidence="1">
    <location>
        <begin position="1"/>
        <end position="47"/>
    </location>
</feature>
<gene>
    <name evidence="2" type="ORF">CTEN210_17981</name>
</gene>
<protein>
    <submittedName>
        <fullName evidence="2">Uncharacterized protein</fullName>
    </submittedName>
</protein>
<accession>A0AAD3HF98</accession>
<name>A0AAD3HF98_9STRA</name>